<evidence type="ECO:0000313" key="2">
    <source>
        <dbReference type="Proteomes" id="UP000601435"/>
    </source>
</evidence>
<gene>
    <name evidence="1" type="ORF">SNEC2469_LOCUS5801</name>
</gene>
<protein>
    <submittedName>
        <fullName evidence="1">Uncharacterized protein</fullName>
    </submittedName>
</protein>
<dbReference type="OrthoDB" id="433721at2759"/>
<keyword evidence="2" id="KW-1185">Reference proteome</keyword>
<sequence length="409" mass="46785">MVDADLAGIEPSWELLRQSMEKAMQLEFPRKRIEHRRFSAGLWDYRRILRELPEVLLAMADMHAQLKQRIVWRSWAAIARQSAAARTAERRKFEQRQKLIDDQLAQAEAKSSRDGSHSLYKVIRSFKTGRTHERVQLRDSQGRFLTAKEERRVLEDYSKDLFSTGDDFQLRGATGSLGITTADVTDQLRSIKLGKAAFDMVDRGRLRESLELAEADPFLIDLVGSYSQDTRENNEKFMQRRGLKTAKVQVLKRLSQFLKRQHKGDKAAMNPELQIWLMESCALCGQALAGNKAVKQSKSTQSRPPRAQLVGLPDPVFILEGFWLLANRRNHCYANPVLQILHWVAPPTSLPALQEGYRTSQLARITPEHQVLDPVTRGWTFDGNQQDAAEFLSAILPNLSEMKEHIGWI</sequence>
<organism evidence="1 2">
    <name type="scientific">Symbiodinium necroappetens</name>
    <dbReference type="NCBI Taxonomy" id="1628268"/>
    <lineage>
        <taxon>Eukaryota</taxon>
        <taxon>Sar</taxon>
        <taxon>Alveolata</taxon>
        <taxon>Dinophyceae</taxon>
        <taxon>Suessiales</taxon>
        <taxon>Symbiodiniaceae</taxon>
        <taxon>Symbiodinium</taxon>
    </lineage>
</organism>
<dbReference type="AlphaFoldDB" id="A0A812MAV5"/>
<dbReference type="Proteomes" id="UP000601435">
    <property type="component" value="Unassembled WGS sequence"/>
</dbReference>
<name>A0A812MAV5_9DINO</name>
<evidence type="ECO:0000313" key="1">
    <source>
        <dbReference type="EMBL" id="CAE7258378.1"/>
    </source>
</evidence>
<dbReference type="InterPro" id="IPR038765">
    <property type="entry name" value="Papain-like_cys_pep_sf"/>
</dbReference>
<comment type="caution">
    <text evidence="1">The sequence shown here is derived from an EMBL/GenBank/DDBJ whole genome shotgun (WGS) entry which is preliminary data.</text>
</comment>
<dbReference type="EMBL" id="CAJNJA010010501">
    <property type="protein sequence ID" value="CAE7258378.1"/>
    <property type="molecule type" value="Genomic_DNA"/>
</dbReference>
<proteinExistence type="predicted"/>
<reference evidence="1" key="1">
    <citation type="submission" date="2021-02" db="EMBL/GenBank/DDBJ databases">
        <authorList>
            <person name="Dougan E. K."/>
            <person name="Rhodes N."/>
            <person name="Thang M."/>
            <person name="Chan C."/>
        </authorList>
    </citation>
    <scope>NUCLEOTIDE SEQUENCE</scope>
</reference>
<dbReference type="SUPFAM" id="SSF54001">
    <property type="entry name" value="Cysteine proteinases"/>
    <property type="match status" value="1"/>
</dbReference>
<accession>A0A812MAV5</accession>